<sequence length="88" mass="10099">MIIAGKLPKIQRFCYCTRNLKCACFIVIFIGMFSSIQKAELLAKPICNELYISSSPVRLIVNILRWLLFTEELILSTSCFVFLLGIFM</sequence>
<keyword evidence="3" id="KW-1185">Reference proteome</keyword>
<evidence type="ECO:0000256" key="1">
    <source>
        <dbReference type="SAM" id="Phobius"/>
    </source>
</evidence>
<name>A0A5E4PQS6_9NEOP</name>
<evidence type="ECO:0000313" key="2">
    <source>
        <dbReference type="EMBL" id="VVC88459.1"/>
    </source>
</evidence>
<protein>
    <submittedName>
        <fullName evidence="2">Uncharacterized protein</fullName>
    </submittedName>
</protein>
<dbReference type="Proteomes" id="UP000324832">
    <property type="component" value="Unassembled WGS sequence"/>
</dbReference>
<feature type="non-terminal residue" evidence="2">
    <location>
        <position position="88"/>
    </location>
</feature>
<feature type="transmembrane region" description="Helical" evidence="1">
    <location>
        <begin position="20"/>
        <end position="36"/>
    </location>
</feature>
<evidence type="ECO:0000313" key="3">
    <source>
        <dbReference type="Proteomes" id="UP000324832"/>
    </source>
</evidence>
<dbReference type="AlphaFoldDB" id="A0A5E4PQS6"/>
<keyword evidence="1" id="KW-0812">Transmembrane</keyword>
<keyword evidence="1" id="KW-1133">Transmembrane helix</keyword>
<keyword evidence="1" id="KW-0472">Membrane</keyword>
<feature type="transmembrane region" description="Helical" evidence="1">
    <location>
        <begin position="63"/>
        <end position="87"/>
    </location>
</feature>
<organism evidence="2 3">
    <name type="scientific">Leptidea sinapis</name>
    <dbReference type="NCBI Taxonomy" id="189913"/>
    <lineage>
        <taxon>Eukaryota</taxon>
        <taxon>Metazoa</taxon>
        <taxon>Ecdysozoa</taxon>
        <taxon>Arthropoda</taxon>
        <taxon>Hexapoda</taxon>
        <taxon>Insecta</taxon>
        <taxon>Pterygota</taxon>
        <taxon>Neoptera</taxon>
        <taxon>Endopterygota</taxon>
        <taxon>Lepidoptera</taxon>
        <taxon>Glossata</taxon>
        <taxon>Ditrysia</taxon>
        <taxon>Papilionoidea</taxon>
        <taxon>Pieridae</taxon>
        <taxon>Dismorphiinae</taxon>
        <taxon>Leptidea</taxon>
    </lineage>
</organism>
<accession>A0A5E4PQS6</accession>
<reference evidence="2 3" key="1">
    <citation type="submission" date="2017-07" db="EMBL/GenBank/DDBJ databases">
        <authorList>
            <person name="Talla V."/>
            <person name="Backstrom N."/>
        </authorList>
    </citation>
    <scope>NUCLEOTIDE SEQUENCE [LARGE SCALE GENOMIC DNA]</scope>
</reference>
<proteinExistence type="predicted"/>
<gene>
    <name evidence="2" type="ORF">LSINAPIS_LOCUS1818</name>
</gene>
<dbReference type="EMBL" id="FZQP02000337">
    <property type="protein sequence ID" value="VVC88459.1"/>
    <property type="molecule type" value="Genomic_DNA"/>
</dbReference>